<accession>A0A8H4UKZ8</accession>
<evidence type="ECO:0008006" key="3">
    <source>
        <dbReference type="Google" id="ProtNLM"/>
    </source>
</evidence>
<gene>
    <name evidence="1" type="ORF">FZEAL_5222</name>
</gene>
<protein>
    <recommendedName>
        <fullName evidence="3">Fungal N-terminal domain-containing protein</fullName>
    </recommendedName>
</protein>
<evidence type="ECO:0000313" key="1">
    <source>
        <dbReference type="EMBL" id="KAF4978381.1"/>
    </source>
</evidence>
<dbReference type="Proteomes" id="UP000635477">
    <property type="component" value="Unassembled WGS sequence"/>
</dbReference>
<comment type="caution">
    <text evidence="1">The sequence shown here is derived from an EMBL/GenBank/DDBJ whole genome shotgun (WGS) entry which is preliminary data.</text>
</comment>
<organism evidence="1 2">
    <name type="scientific">Fusarium zealandicum</name>
    <dbReference type="NCBI Taxonomy" id="1053134"/>
    <lineage>
        <taxon>Eukaryota</taxon>
        <taxon>Fungi</taxon>
        <taxon>Dikarya</taxon>
        <taxon>Ascomycota</taxon>
        <taxon>Pezizomycotina</taxon>
        <taxon>Sordariomycetes</taxon>
        <taxon>Hypocreomycetidae</taxon>
        <taxon>Hypocreales</taxon>
        <taxon>Nectriaceae</taxon>
        <taxon>Fusarium</taxon>
        <taxon>Fusarium staphyleae species complex</taxon>
    </lineage>
</organism>
<reference evidence="1" key="2">
    <citation type="submission" date="2020-05" db="EMBL/GenBank/DDBJ databases">
        <authorList>
            <person name="Kim H.-S."/>
            <person name="Proctor R.H."/>
            <person name="Brown D.W."/>
        </authorList>
    </citation>
    <scope>NUCLEOTIDE SEQUENCE</scope>
    <source>
        <strain evidence="1">NRRL 22465</strain>
    </source>
</reference>
<proteinExistence type="predicted"/>
<evidence type="ECO:0000313" key="2">
    <source>
        <dbReference type="Proteomes" id="UP000635477"/>
    </source>
</evidence>
<sequence length="991" mass="111452">MGDPLSVAGTAVGITSLGIQVCHGLLVYADAVRGREQDVADGKDEVESLLALFKSLDQTIDWLKKESPEKASSLLEHLRQNKLKERLGSLEKSLEDVGILVKSGDGLRAMTKNTYRAAVYPIKKSKIEGARKTVQTLLASLTAALQTVGLDLQVSQNNALEEIQSTMNSNAGELKVAVETNSHQLNTLQLASERSCLDLNSSMTSNQGEIRHFASSSAAQMESVGVDAREGVENTRLLLQMVADMSLQLRSVSQASSSRATEDQNLNRRLIVGLGSRIPPSSLKQACDLYTTNSDLDAKTKSQTNQSTQSASRRKYCKCPRRARNRGIWSSRAPNPGPYFEQTHLSDHRPSCPFAKFTKKASVTKIGLRVSHPFGGLFSSLIDISLCLTRGAGGYLAYLLWDTSWRGLIDEQSLGLGLEIVQFLAEAGNAEDDNRSVNYLNRTFIAGSQILDWIVDLAEPENPSFVRILFELRSMNELERLIEQNPESTMERTDGYTTLELAINWEPGLMRLLQTKVRHLIHDPDIARKMLRSHVLRVYPNLLDAFLDAGLVLFPFNDAQDFSDLLYEAQTLCVQVIAKHLAERLRSLNTLASNLGIVEKPRKNHGVLDFTAAAHLCLTIENMGEVIDPILRIPTADDADDVPPTIYHLEGTRLEHFQVFYENGFEHIHIMDSEGFPPVFLHFEDMIKYIKLPHRSTEEFYGLISWLERHGGFRQKPHDPLQLGLNVHATGAHYIASSLGLLQLTSHNEEHFEFGLTLATGLMTSLDHAGIRDDCVCWCNPNGEGCSPLSHIYKVQGHQVSSRSLRIRNLGMYLLWGWRQDLILTFLFGFDILSTPNDAEVEEAATNQISTRALEVVRLLTFEALEMRHTCCMLKRLDAPLWRDAIMDCDPFTKHTIREDPHEQESALLLDSLMEEFTECMRTDYRGETLQSFIFGPWLERIQDLYVVQEEEVQTMERHLGSIQTGVWPEPLRRLLWPKHPYDSDDSDEND</sequence>
<dbReference type="OrthoDB" id="1577640at2759"/>
<keyword evidence="2" id="KW-1185">Reference proteome</keyword>
<dbReference type="AlphaFoldDB" id="A0A8H4UKZ8"/>
<name>A0A8H4UKZ8_9HYPO</name>
<dbReference type="EMBL" id="JABEYC010000373">
    <property type="protein sequence ID" value="KAF4978381.1"/>
    <property type="molecule type" value="Genomic_DNA"/>
</dbReference>
<reference evidence="1" key="1">
    <citation type="journal article" date="2020" name="BMC Genomics">
        <title>Correction to: Identification and distribution of gene clusters required for synthesis of sphingolipid metabolism inhibitors in diverse species of the filamentous fungus Fusarium.</title>
        <authorList>
            <person name="Kim H.S."/>
            <person name="Lohmar J.M."/>
            <person name="Busman M."/>
            <person name="Brown D.W."/>
            <person name="Naumann T.A."/>
            <person name="Divon H.H."/>
            <person name="Lysoe E."/>
            <person name="Uhlig S."/>
            <person name="Proctor R.H."/>
        </authorList>
    </citation>
    <scope>NUCLEOTIDE SEQUENCE</scope>
    <source>
        <strain evidence="1">NRRL 22465</strain>
    </source>
</reference>